<dbReference type="EMBL" id="JAPDGR010000481">
    <property type="protein sequence ID" value="KAJ2989878.1"/>
    <property type="molecule type" value="Genomic_DNA"/>
</dbReference>
<evidence type="ECO:0000313" key="1">
    <source>
        <dbReference type="EMBL" id="KAJ2989878.1"/>
    </source>
</evidence>
<sequence>MRATCLSRTRILSTLAPRRALTGSITYEAWNGAPHGLRMASTVTNTVPVSEPSNSSGRKERVVILGSGWAGYALARTLDPRKYERIMVSPRSYFVFTPLLAGTAVGTLEFRAVTESVRRLNLDNYYQGWADDVDFARKVVRVEANTSDDLAARTTSQLAPHQATNETEKGPMFDLPYDKLVVAVGASG</sequence>
<organism evidence="1 2">
    <name type="scientific">Xylaria curta</name>
    <dbReference type="NCBI Taxonomy" id="42375"/>
    <lineage>
        <taxon>Eukaryota</taxon>
        <taxon>Fungi</taxon>
        <taxon>Dikarya</taxon>
        <taxon>Ascomycota</taxon>
        <taxon>Pezizomycotina</taxon>
        <taxon>Sordariomycetes</taxon>
        <taxon>Xylariomycetidae</taxon>
        <taxon>Xylariales</taxon>
        <taxon>Xylariaceae</taxon>
        <taxon>Xylaria</taxon>
    </lineage>
</organism>
<comment type="caution">
    <text evidence="1">The sequence shown here is derived from an EMBL/GenBank/DDBJ whole genome shotgun (WGS) entry which is preliminary data.</text>
</comment>
<dbReference type="Proteomes" id="UP001143856">
    <property type="component" value="Unassembled WGS sequence"/>
</dbReference>
<protein>
    <submittedName>
        <fullName evidence="1">Uncharacterized protein</fullName>
    </submittedName>
</protein>
<keyword evidence="2" id="KW-1185">Reference proteome</keyword>
<reference evidence="1" key="1">
    <citation type="submission" date="2022-10" db="EMBL/GenBank/DDBJ databases">
        <title>Genome Sequence of Xylaria curta.</title>
        <authorList>
            <person name="Buettner E."/>
        </authorList>
    </citation>
    <scope>NUCLEOTIDE SEQUENCE</scope>
    <source>
        <strain evidence="1">Babe10</strain>
    </source>
</reference>
<proteinExistence type="predicted"/>
<gene>
    <name evidence="1" type="ORF">NUW58_g3239</name>
</gene>
<name>A0ACC1PEZ4_9PEZI</name>
<evidence type="ECO:0000313" key="2">
    <source>
        <dbReference type="Proteomes" id="UP001143856"/>
    </source>
</evidence>
<accession>A0ACC1PEZ4</accession>